<dbReference type="OrthoDB" id="9146397at2"/>
<reference evidence="2 3" key="1">
    <citation type="submission" date="2019-12" db="EMBL/GenBank/DDBJ databases">
        <title>Microbes associate with the intestines of laboratory mice.</title>
        <authorList>
            <person name="Navarre W."/>
            <person name="Wong E."/>
        </authorList>
    </citation>
    <scope>NUCLEOTIDE SEQUENCE [LARGE SCALE GENOMIC DNA]</scope>
    <source>
        <strain evidence="2 3">NM82_D38</strain>
    </source>
</reference>
<comment type="caution">
    <text evidence="2">The sequence shown here is derived from an EMBL/GenBank/DDBJ whole genome shotgun (WGS) entry which is preliminary data.</text>
</comment>
<evidence type="ECO:0000313" key="2">
    <source>
        <dbReference type="EMBL" id="MVX56425.1"/>
    </source>
</evidence>
<evidence type="ECO:0000313" key="3">
    <source>
        <dbReference type="Proteomes" id="UP000472580"/>
    </source>
</evidence>
<sequence length="532" mass="61193">MMIEKSKKLPLGTSDFTALRLSDEIYVDKTAMVYDLASVRGKYFLARPRRFGKSLLISTFESLFKYGLRDFQGLAIERLWKEEKTYNVVRLDFSEIKPLDGIEQFKRDLKELLISAFSPLGFEYIPLGAAIFRQLSTWMKSQFPNSLVLLIDEYDAPLTSCLDEMDLFNAVRETLSKFYAILKSNDAALRFVFITGITKFNKTSIFSELNNLSDLSLDPEFGTLLGYTHQEVEEYFDSYLIRACESLRMEKKELLQKLVARYDGFCFEETAQQKVFAPWSLLNFLARPSRGFKDYWFESGGKPSVLVEYLKSHALRHPEEYGREKTISLSSLSGSSDVETLSDIGLLTQAGYLTIKSIKYGDTVFLDYPNLEVRRAMAQLYVERLLQGRVAGQVGAGPIVKVLSEESAESLFHILNRLFLAIDYRNYPVRDESSVRAYVQVYFAGAGLDPRVEHHNAHGRSDLEVKAGDRHWVFEFKVVREGESEEQKLQEGSEQIVSKRYGQQECSPELKRVVLVYSIKSRQFVKWREIED</sequence>
<dbReference type="AlphaFoldDB" id="A0A6L6YFE3"/>
<dbReference type="PANTHER" id="PTHR34825:SF1">
    <property type="entry name" value="AAA-ATPASE-LIKE DOMAIN-CONTAINING PROTEIN"/>
    <property type="match status" value="1"/>
</dbReference>
<dbReference type="EMBL" id="WSRP01000010">
    <property type="protein sequence ID" value="MVX56425.1"/>
    <property type="molecule type" value="Genomic_DNA"/>
</dbReference>
<name>A0A6L6YFE3_9BURK</name>
<feature type="domain" description="AAA-ATPase-like" evidence="1">
    <location>
        <begin position="10"/>
        <end position="206"/>
    </location>
</feature>
<accession>A0A6L6YFE3</accession>
<dbReference type="InterPro" id="IPR012547">
    <property type="entry name" value="PDDEXK_9"/>
</dbReference>
<dbReference type="Pfam" id="PF09820">
    <property type="entry name" value="AAA-ATPase_like"/>
    <property type="match status" value="1"/>
</dbReference>
<dbReference type="Pfam" id="PF08011">
    <property type="entry name" value="PDDEXK_9"/>
    <property type="match status" value="1"/>
</dbReference>
<proteinExistence type="predicted"/>
<protein>
    <submittedName>
        <fullName evidence="2">AAA family ATPase</fullName>
    </submittedName>
</protein>
<dbReference type="Proteomes" id="UP000472580">
    <property type="component" value="Unassembled WGS sequence"/>
</dbReference>
<dbReference type="InterPro" id="IPR027417">
    <property type="entry name" value="P-loop_NTPase"/>
</dbReference>
<dbReference type="PANTHER" id="PTHR34825">
    <property type="entry name" value="CONSERVED PROTEIN, WITH A WEAK D-GALACTARATE DEHYDRATASE/ALTRONATE HYDROLASE DOMAIN"/>
    <property type="match status" value="1"/>
</dbReference>
<dbReference type="SUPFAM" id="SSF52540">
    <property type="entry name" value="P-loop containing nucleoside triphosphate hydrolases"/>
    <property type="match status" value="1"/>
</dbReference>
<dbReference type="InterPro" id="IPR018631">
    <property type="entry name" value="AAA-ATPase-like_dom"/>
</dbReference>
<keyword evidence="3" id="KW-1185">Reference proteome</keyword>
<gene>
    <name evidence="2" type="ORF">E5987_04285</name>
</gene>
<evidence type="ECO:0000259" key="1">
    <source>
        <dbReference type="Pfam" id="PF09820"/>
    </source>
</evidence>
<organism evidence="2 3">
    <name type="scientific">Parasutterella muris</name>
    <dbReference type="NCBI Taxonomy" id="2565572"/>
    <lineage>
        <taxon>Bacteria</taxon>
        <taxon>Pseudomonadati</taxon>
        <taxon>Pseudomonadota</taxon>
        <taxon>Betaproteobacteria</taxon>
        <taxon>Burkholderiales</taxon>
        <taxon>Sutterellaceae</taxon>
        <taxon>Parasutterella</taxon>
    </lineage>
</organism>